<dbReference type="InterPro" id="IPR055508">
    <property type="entry name" value="DUF7081"/>
</dbReference>
<sequence>MEIEVSDYTLDSMPVPLCASGQGLPYAPVDWPNRGDVWTWKVGNKVNPFGYYRHRYLLLPPRLQKSPTRKEWLGSKLAITRYLQSEFPEADVDAFFAMFTWNIPAEKMSVEKGKKIEAKKIAEKKRKRPSSSRAITITKKQPKSESQISTRTRSSARKFISLSAHNTTTSADVNSPPAAEPLQNDQSALACRPHDSKSLADHLAEMSSEEFEIYLNSLDGTLTNSAPEAINSHVQIDEFKKVRDELTSLLSIGIPSLIASNKLLEVQNLSYKLQSDPHLTKEEHSMLNLIQEIPPASKDLPENEGGSSDNIISMKIQYMLCKDKIALLQAEDASASSAIQEIDQEISKLQSRRAKLAKAVAKNQKRITELASTQNQVFDSVAKIADVAAPTASNRVSQRQMKQKGISKRGSDNLAKFAPLNGFSFRRRSE</sequence>
<dbReference type="STRING" id="4155.A0A022RLX8"/>
<dbReference type="PANTHER" id="PTHR33345">
    <property type="entry name" value="ADAPTER PROTEIN, PUTATIVE-RELATED"/>
    <property type="match status" value="1"/>
</dbReference>
<dbReference type="OrthoDB" id="1670580at2759"/>
<evidence type="ECO:0000259" key="2">
    <source>
        <dbReference type="Pfam" id="PF23299"/>
    </source>
</evidence>
<dbReference type="EMBL" id="KI630320">
    <property type="protein sequence ID" value="EYU41477.1"/>
    <property type="molecule type" value="Genomic_DNA"/>
</dbReference>
<keyword evidence="4" id="KW-1185">Reference proteome</keyword>
<organism evidence="3 4">
    <name type="scientific">Erythranthe guttata</name>
    <name type="common">Yellow monkey flower</name>
    <name type="synonym">Mimulus guttatus</name>
    <dbReference type="NCBI Taxonomy" id="4155"/>
    <lineage>
        <taxon>Eukaryota</taxon>
        <taxon>Viridiplantae</taxon>
        <taxon>Streptophyta</taxon>
        <taxon>Embryophyta</taxon>
        <taxon>Tracheophyta</taxon>
        <taxon>Spermatophyta</taxon>
        <taxon>Magnoliopsida</taxon>
        <taxon>eudicotyledons</taxon>
        <taxon>Gunneridae</taxon>
        <taxon>Pentapetalae</taxon>
        <taxon>asterids</taxon>
        <taxon>lamiids</taxon>
        <taxon>Lamiales</taxon>
        <taxon>Phrymaceae</taxon>
        <taxon>Erythranthe</taxon>
    </lineage>
</organism>
<feature type="compositionally biased region" description="Polar residues" evidence="1">
    <location>
        <begin position="131"/>
        <end position="153"/>
    </location>
</feature>
<name>A0A022RLX8_ERYGU</name>
<feature type="domain" description="DUF7081" evidence="2">
    <location>
        <begin position="14"/>
        <end position="105"/>
    </location>
</feature>
<dbReference type="KEGG" id="egt:105953314"/>
<dbReference type="eggNOG" id="ENOG502R99G">
    <property type="taxonomic scope" value="Eukaryota"/>
</dbReference>
<accession>A0A022RLX8</accession>
<feature type="region of interest" description="Disordered" evidence="1">
    <location>
        <begin position="121"/>
        <end position="155"/>
    </location>
</feature>
<dbReference type="PhylomeDB" id="A0A022RLX8"/>
<gene>
    <name evidence="3" type="ORF">MIMGU_mgv1a006833mg</name>
</gene>
<dbReference type="Proteomes" id="UP000030748">
    <property type="component" value="Unassembled WGS sequence"/>
</dbReference>
<reference evidence="3 4" key="1">
    <citation type="journal article" date="2013" name="Proc. Natl. Acad. Sci. U.S.A.">
        <title>Fine-scale variation in meiotic recombination in Mimulus inferred from population shotgun sequencing.</title>
        <authorList>
            <person name="Hellsten U."/>
            <person name="Wright K.M."/>
            <person name="Jenkins J."/>
            <person name="Shu S."/>
            <person name="Yuan Y."/>
            <person name="Wessler S.R."/>
            <person name="Schmutz J."/>
            <person name="Willis J.H."/>
            <person name="Rokhsar D.S."/>
        </authorList>
    </citation>
    <scope>NUCLEOTIDE SEQUENCE [LARGE SCALE GENOMIC DNA]</scope>
    <source>
        <strain evidence="4">cv. DUN x IM62</strain>
    </source>
</reference>
<dbReference type="AlphaFoldDB" id="A0A022RLX8"/>
<evidence type="ECO:0000313" key="3">
    <source>
        <dbReference type="EMBL" id="EYU41477.1"/>
    </source>
</evidence>
<dbReference type="OMA" id="QTIECCK"/>
<evidence type="ECO:0000256" key="1">
    <source>
        <dbReference type="SAM" id="MobiDB-lite"/>
    </source>
</evidence>
<evidence type="ECO:0000313" key="4">
    <source>
        <dbReference type="Proteomes" id="UP000030748"/>
    </source>
</evidence>
<dbReference type="PANTHER" id="PTHR33345:SF4">
    <property type="entry name" value="MBD DOMAIN-CONTAINING PROTEIN"/>
    <property type="match status" value="1"/>
</dbReference>
<feature type="region of interest" description="Disordered" evidence="1">
    <location>
        <begin position="392"/>
        <end position="413"/>
    </location>
</feature>
<protein>
    <recommendedName>
        <fullName evidence="2">DUF7081 domain-containing protein</fullName>
    </recommendedName>
</protein>
<dbReference type="Pfam" id="PF23299">
    <property type="entry name" value="DUF7081"/>
    <property type="match status" value="1"/>
</dbReference>
<proteinExistence type="predicted"/>
<dbReference type="Gene3D" id="6.10.280.220">
    <property type="match status" value="1"/>
</dbReference>